<protein>
    <submittedName>
        <fullName evidence="2">Uncharacterized protein</fullName>
    </submittedName>
</protein>
<feature type="compositionally biased region" description="Basic and acidic residues" evidence="1">
    <location>
        <begin position="406"/>
        <end position="416"/>
    </location>
</feature>
<evidence type="ECO:0000313" key="2">
    <source>
        <dbReference type="EMBL" id="EIE20710.1"/>
    </source>
</evidence>
<gene>
    <name evidence="2" type="ORF">COCSUDRAFT_57275</name>
</gene>
<keyword evidence="3" id="KW-1185">Reference proteome</keyword>
<name>I0YQP1_COCSC</name>
<dbReference type="GeneID" id="17038689"/>
<evidence type="ECO:0000313" key="3">
    <source>
        <dbReference type="Proteomes" id="UP000007264"/>
    </source>
</evidence>
<feature type="compositionally biased region" description="Polar residues" evidence="1">
    <location>
        <begin position="349"/>
        <end position="367"/>
    </location>
</feature>
<dbReference type="AlphaFoldDB" id="I0YQP1"/>
<dbReference type="OrthoDB" id="515765at2759"/>
<feature type="region of interest" description="Disordered" evidence="1">
    <location>
        <begin position="402"/>
        <end position="512"/>
    </location>
</feature>
<reference evidence="2 3" key="1">
    <citation type="journal article" date="2012" name="Genome Biol.">
        <title>The genome of the polar eukaryotic microalga coccomyxa subellipsoidea reveals traits of cold adaptation.</title>
        <authorList>
            <person name="Blanc G."/>
            <person name="Agarkova I."/>
            <person name="Grimwood J."/>
            <person name="Kuo A."/>
            <person name="Brueggeman A."/>
            <person name="Dunigan D."/>
            <person name="Gurnon J."/>
            <person name="Ladunga I."/>
            <person name="Lindquist E."/>
            <person name="Lucas S."/>
            <person name="Pangilinan J."/>
            <person name="Proschold T."/>
            <person name="Salamov A."/>
            <person name="Schmutz J."/>
            <person name="Weeks D."/>
            <person name="Yamada T."/>
            <person name="Claverie J.M."/>
            <person name="Grigoriev I."/>
            <person name="Van Etten J."/>
            <person name="Lomsadze A."/>
            <person name="Borodovsky M."/>
        </authorList>
    </citation>
    <scope>NUCLEOTIDE SEQUENCE [LARGE SCALE GENOMIC DNA]</scope>
    <source>
        <strain evidence="2 3">C-169</strain>
    </source>
</reference>
<dbReference type="KEGG" id="csl:COCSUDRAFT_57275"/>
<dbReference type="EMBL" id="AGSI01000014">
    <property type="protein sequence ID" value="EIE20710.1"/>
    <property type="molecule type" value="Genomic_DNA"/>
</dbReference>
<dbReference type="Proteomes" id="UP000007264">
    <property type="component" value="Unassembled WGS sequence"/>
</dbReference>
<feature type="region of interest" description="Disordered" evidence="1">
    <location>
        <begin position="232"/>
        <end position="251"/>
    </location>
</feature>
<proteinExistence type="predicted"/>
<dbReference type="RefSeq" id="XP_005645254.1">
    <property type="nucleotide sequence ID" value="XM_005645197.1"/>
</dbReference>
<feature type="region of interest" description="Disordered" evidence="1">
    <location>
        <begin position="349"/>
        <end position="370"/>
    </location>
</feature>
<evidence type="ECO:0000256" key="1">
    <source>
        <dbReference type="SAM" id="MobiDB-lite"/>
    </source>
</evidence>
<sequence>MAAGQILQMPLAQHASDRVKDDIGKLSTALVTFHFASSSTRKATVPMHCKVQPATEGALKVRADLQTKRSVQSSLNLETYIDLHAALCKGTFQVQKVSVVERAMYKMNDLKQDILDLMEGLTLAAPTLLTSTTDTTAAQQDNAHGDGAANVHLDVTAADLAALNWVRPEKISTVEVALSRPKQLQDSHVRCPAAAIPHSLQEDQSAVVSAGTYQRRPSGSEQQRLGVNARALGTGRKEPQVEAGSAQEASGLEHTIRGAPASDLIEHWQTASPAGTPSMNKQAQLAAREFSIAATGAFQQRDVMPALLDAQRLQQQPIFTGSAAMCNVSSYVDAAAGADACNDSHGNSAANTSPGMSCSAQGTSQQDPMPASVLAAVPESAACSVAWRSKRKAACLEPAQTGKLHAHAEPPQKRADSSQCVPPPSCQASETASERGPVTEQQHHHRKGPLLSFGPAGFNLDAPVQRSDEQASRSADFPMHRSKDASDEGPPQLPQQTAKIEQSAHAATDSSQLNECTTQLAAAAGTGHSPAWMAEQVRALAEKSVAAPLPGDWEGGGLIGRSVAFVLLEDFDAGGQTILRGIKTGRVLEHISSDHVEEICSATCSQQHSFHYVRLSKSELTQQGGAGVKKRGLKVDLKLDLHPSLHQNNLAELLKLHTTALQVGVSAL</sequence>
<accession>I0YQP1</accession>
<organism evidence="2 3">
    <name type="scientific">Coccomyxa subellipsoidea (strain C-169)</name>
    <name type="common">Green microalga</name>
    <dbReference type="NCBI Taxonomy" id="574566"/>
    <lineage>
        <taxon>Eukaryota</taxon>
        <taxon>Viridiplantae</taxon>
        <taxon>Chlorophyta</taxon>
        <taxon>core chlorophytes</taxon>
        <taxon>Trebouxiophyceae</taxon>
        <taxon>Trebouxiophyceae incertae sedis</taxon>
        <taxon>Coccomyxaceae</taxon>
        <taxon>Coccomyxa</taxon>
        <taxon>Coccomyxa subellipsoidea</taxon>
    </lineage>
</organism>
<comment type="caution">
    <text evidence="2">The sequence shown here is derived from an EMBL/GenBank/DDBJ whole genome shotgun (WGS) entry which is preliminary data.</text>
</comment>